<feature type="transmembrane region" description="Helical" evidence="2">
    <location>
        <begin position="129"/>
        <end position="150"/>
    </location>
</feature>
<dbReference type="AlphaFoldDB" id="A0AAE0PIX9"/>
<keyword evidence="6" id="KW-1185">Reference proteome</keyword>
<dbReference type="Pfam" id="PF14497">
    <property type="entry name" value="GST_C_3"/>
    <property type="match status" value="1"/>
</dbReference>
<proteinExistence type="inferred from homology"/>
<keyword evidence="2" id="KW-0812">Transmembrane</keyword>
<dbReference type="InterPro" id="IPR010987">
    <property type="entry name" value="Glutathione-S-Trfase_C-like"/>
</dbReference>
<comment type="caution">
    <text evidence="5">The sequence shown here is derived from an EMBL/GenBank/DDBJ whole genome shotgun (WGS) entry which is preliminary data.</text>
</comment>
<dbReference type="SFLD" id="SFLDG00358">
    <property type="entry name" value="Main_(cytGST)"/>
    <property type="match status" value="1"/>
</dbReference>
<dbReference type="Gene3D" id="3.40.30.10">
    <property type="entry name" value="Glutaredoxin"/>
    <property type="match status" value="1"/>
</dbReference>
<reference evidence="5" key="1">
    <citation type="journal article" date="2023" name="Mol. Phylogenet. Evol.">
        <title>Genome-scale phylogeny and comparative genomics of the fungal order Sordariales.</title>
        <authorList>
            <person name="Hensen N."/>
            <person name="Bonometti L."/>
            <person name="Westerberg I."/>
            <person name="Brannstrom I.O."/>
            <person name="Guillou S."/>
            <person name="Cros-Aarteil S."/>
            <person name="Calhoun S."/>
            <person name="Haridas S."/>
            <person name="Kuo A."/>
            <person name="Mondo S."/>
            <person name="Pangilinan J."/>
            <person name="Riley R."/>
            <person name="LaButti K."/>
            <person name="Andreopoulos B."/>
            <person name="Lipzen A."/>
            <person name="Chen C."/>
            <person name="Yan M."/>
            <person name="Daum C."/>
            <person name="Ng V."/>
            <person name="Clum A."/>
            <person name="Steindorff A."/>
            <person name="Ohm R.A."/>
            <person name="Martin F."/>
            <person name="Silar P."/>
            <person name="Natvig D.O."/>
            <person name="Lalanne C."/>
            <person name="Gautier V."/>
            <person name="Ament-Velasquez S.L."/>
            <person name="Kruys A."/>
            <person name="Hutchinson M.I."/>
            <person name="Powell A.J."/>
            <person name="Barry K."/>
            <person name="Miller A.N."/>
            <person name="Grigoriev I.V."/>
            <person name="Debuchy R."/>
            <person name="Gladieux P."/>
            <person name="Hiltunen Thoren M."/>
            <person name="Johannesson H."/>
        </authorList>
    </citation>
    <scope>NUCLEOTIDE SEQUENCE</scope>
    <source>
        <strain evidence="5">FGSC 1904</strain>
    </source>
</reference>
<dbReference type="InterPro" id="IPR036282">
    <property type="entry name" value="Glutathione-S-Trfase_C_sf"/>
</dbReference>
<evidence type="ECO:0000313" key="5">
    <source>
        <dbReference type="EMBL" id="KAK3400906.1"/>
    </source>
</evidence>
<evidence type="ECO:0008006" key="7">
    <source>
        <dbReference type="Google" id="ProtNLM"/>
    </source>
</evidence>
<dbReference type="PROSITE" id="PS50404">
    <property type="entry name" value="GST_NTER"/>
    <property type="match status" value="1"/>
</dbReference>
<dbReference type="InterPro" id="IPR040079">
    <property type="entry name" value="Glutathione_S-Trfase"/>
</dbReference>
<evidence type="ECO:0000259" key="3">
    <source>
        <dbReference type="PROSITE" id="PS50404"/>
    </source>
</evidence>
<dbReference type="Gene3D" id="1.20.1050.10">
    <property type="match status" value="1"/>
</dbReference>
<sequence length="271" mass="30271">MDNTGKMATTTSHPKITLYWLNDSRAQRMVWLLEELGVPYDVKIFHRSKDMLAPAELTKVHPLGKSPVVTIQPSPSEPEIVLAESPFIAQYLCDHFGGESKNLVPKKYKDGEEGKLGGETESWMRYQHLLYYSEGSLMPPLLVALILSIISGPKIPFFIRPITSTVAGRVHNSFVVPNIEKHCSFLQQQLETSPNGGKYLCGDTLTAADILISYPLLNLPRVEALGGASEKGKLKEKFPKVFEYVDMLKGHEGFKRAEKKIEELEAGEKDV</sequence>
<evidence type="ECO:0000259" key="4">
    <source>
        <dbReference type="PROSITE" id="PS50405"/>
    </source>
</evidence>
<dbReference type="InterPro" id="IPR004045">
    <property type="entry name" value="Glutathione_S-Trfase_N"/>
</dbReference>
<organism evidence="5 6">
    <name type="scientific">Sordaria brevicollis</name>
    <dbReference type="NCBI Taxonomy" id="83679"/>
    <lineage>
        <taxon>Eukaryota</taxon>
        <taxon>Fungi</taxon>
        <taxon>Dikarya</taxon>
        <taxon>Ascomycota</taxon>
        <taxon>Pezizomycotina</taxon>
        <taxon>Sordariomycetes</taxon>
        <taxon>Sordariomycetidae</taxon>
        <taxon>Sordariales</taxon>
        <taxon>Sordariaceae</taxon>
        <taxon>Sordaria</taxon>
    </lineage>
</organism>
<feature type="domain" description="GST N-terminal" evidence="3">
    <location>
        <begin position="13"/>
        <end position="100"/>
    </location>
</feature>
<dbReference type="Pfam" id="PF13409">
    <property type="entry name" value="GST_N_2"/>
    <property type="match status" value="1"/>
</dbReference>
<dbReference type="PANTHER" id="PTHR44051">
    <property type="entry name" value="GLUTATHIONE S-TRANSFERASE-RELATED"/>
    <property type="match status" value="1"/>
</dbReference>
<protein>
    <recommendedName>
        <fullName evidence="7">Glutathione S-transferase</fullName>
    </recommendedName>
</protein>
<reference evidence="5" key="2">
    <citation type="submission" date="2023-07" db="EMBL/GenBank/DDBJ databases">
        <authorList>
            <consortium name="Lawrence Berkeley National Laboratory"/>
            <person name="Haridas S."/>
            <person name="Hensen N."/>
            <person name="Bonometti L."/>
            <person name="Westerberg I."/>
            <person name="Brannstrom I.O."/>
            <person name="Guillou S."/>
            <person name="Cros-Aarteil S."/>
            <person name="Calhoun S."/>
            <person name="Kuo A."/>
            <person name="Mondo S."/>
            <person name="Pangilinan J."/>
            <person name="Riley R."/>
            <person name="LaButti K."/>
            <person name="Andreopoulos B."/>
            <person name="Lipzen A."/>
            <person name="Chen C."/>
            <person name="Yanf M."/>
            <person name="Daum C."/>
            <person name="Ng V."/>
            <person name="Clum A."/>
            <person name="Steindorff A."/>
            <person name="Ohm R."/>
            <person name="Martin F."/>
            <person name="Silar P."/>
            <person name="Natvig D."/>
            <person name="Lalanne C."/>
            <person name="Gautier V."/>
            <person name="Ament-velasquez S.L."/>
            <person name="Kruys A."/>
            <person name="Hutchinson M.I."/>
            <person name="Powell A.J."/>
            <person name="Barry K."/>
            <person name="Miller A.N."/>
            <person name="Grigoriev I.V."/>
            <person name="Debuchy R."/>
            <person name="Gladieux P."/>
            <person name="Thoren M.H."/>
            <person name="Johannesson H."/>
        </authorList>
    </citation>
    <scope>NUCLEOTIDE SEQUENCE</scope>
    <source>
        <strain evidence="5">FGSC 1904</strain>
    </source>
</reference>
<name>A0AAE0PIX9_SORBR</name>
<dbReference type="PROSITE" id="PS50405">
    <property type="entry name" value="GST_CTER"/>
    <property type="match status" value="1"/>
</dbReference>
<dbReference type="CDD" id="cd03046">
    <property type="entry name" value="GST_N_GTT1_like"/>
    <property type="match status" value="1"/>
</dbReference>
<evidence type="ECO:0000256" key="1">
    <source>
        <dbReference type="ARBA" id="ARBA00007409"/>
    </source>
</evidence>
<feature type="domain" description="GST C-terminal" evidence="4">
    <location>
        <begin position="119"/>
        <end position="271"/>
    </location>
</feature>
<evidence type="ECO:0000313" key="6">
    <source>
        <dbReference type="Proteomes" id="UP001281003"/>
    </source>
</evidence>
<dbReference type="InterPro" id="IPR036249">
    <property type="entry name" value="Thioredoxin-like_sf"/>
</dbReference>
<accession>A0AAE0PIX9</accession>
<dbReference type="Proteomes" id="UP001281003">
    <property type="component" value="Unassembled WGS sequence"/>
</dbReference>
<gene>
    <name evidence="5" type="ORF">B0T20DRAFT_433092</name>
</gene>
<dbReference type="PANTHER" id="PTHR44051:SF9">
    <property type="entry name" value="GLUTATHIONE S-TRANSFERASE 1"/>
    <property type="match status" value="1"/>
</dbReference>
<keyword evidence="2" id="KW-0472">Membrane</keyword>
<dbReference type="SUPFAM" id="SSF52833">
    <property type="entry name" value="Thioredoxin-like"/>
    <property type="match status" value="1"/>
</dbReference>
<comment type="similarity">
    <text evidence="1">Belongs to the GST superfamily.</text>
</comment>
<dbReference type="EMBL" id="JAUTDP010000003">
    <property type="protein sequence ID" value="KAK3400906.1"/>
    <property type="molecule type" value="Genomic_DNA"/>
</dbReference>
<dbReference type="SFLD" id="SFLDS00019">
    <property type="entry name" value="Glutathione_Transferase_(cytos"/>
    <property type="match status" value="1"/>
</dbReference>
<keyword evidence="2" id="KW-1133">Transmembrane helix</keyword>
<dbReference type="SUPFAM" id="SSF47616">
    <property type="entry name" value="GST C-terminal domain-like"/>
    <property type="match status" value="1"/>
</dbReference>
<dbReference type="InterPro" id="IPR004046">
    <property type="entry name" value="GST_C"/>
</dbReference>
<evidence type="ECO:0000256" key="2">
    <source>
        <dbReference type="SAM" id="Phobius"/>
    </source>
</evidence>